<dbReference type="Pfam" id="PF03184">
    <property type="entry name" value="DDE_1"/>
    <property type="match status" value="1"/>
</dbReference>
<dbReference type="Proteomes" id="UP001165121">
    <property type="component" value="Unassembled WGS sequence"/>
</dbReference>
<evidence type="ECO:0000313" key="3">
    <source>
        <dbReference type="EMBL" id="GMF42305.1"/>
    </source>
</evidence>
<accession>A0A9W7CUE2</accession>
<dbReference type="AlphaFoldDB" id="A0A9W7CUE2"/>
<evidence type="ECO:0000259" key="2">
    <source>
        <dbReference type="Pfam" id="PF03184"/>
    </source>
</evidence>
<dbReference type="InterPro" id="IPR004875">
    <property type="entry name" value="DDE_SF_endonuclease_dom"/>
</dbReference>
<gene>
    <name evidence="3" type="ORF">Pfra01_001377700</name>
</gene>
<sequence>MNSILFKTWIQFFANAVSSLVRRPLVLVMDGCSSHYSLPIVQAANNMQVRVVFLPANATHPFQPLDVAVFGSFKAKVRALLKGFASDGGAVSLSKSMALELAGLAWRTCNFSANVASGFRACGLYPPSLPRMTDRLSNFERNGTPEDLKIAEWLMVKQTVQSNLLVLPVPRNKKSLGRQTATMAGKLLTQVLLKQIEDADRSKTVYKRGPTAKTSNQHSKKSRKSSHSAEEKSFSQHRAAQVNILEEAVV</sequence>
<keyword evidence="4" id="KW-1185">Reference proteome</keyword>
<dbReference type="EMBL" id="BSXT01001421">
    <property type="protein sequence ID" value="GMF42305.1"/>
    <property type="molecule type" value="Genomic_DNA"/>
</dbReference>
<feature type="region of interest" description="Disordered" evidence="1">
    <location>
        <begin position="203"/>
        <end position="238"/>
    </location>
</feature>
<reference evidence="3" key="1">
    <citation type="submission" date="2023-04" db="EMBL/GenBank/DDBJ databases">
        <title>Phytophthora fragariaefolia NBRC 109709.</title>
        <authorList>
            <person name="Ichikawa N."/>
            <person name="Sato H."/>
            <person name="Tonouchi N."/>
        </authorList>
    </citation>
    <scope>NUCLEOTIDE SEQUENCE</scope>
    <source>
        <strain evidence="3">NBRC 109709</strain>
    </source>
</reference>
<dbReference type="GO" id="GO:0003676">
    <property type="term" value="F:nucleic acid binding"/>
    <property type="evidence" value="ECO:0007669"/>
    <property type="project" value="InterPro"/>
</dbReference>
<evidence type="ECO:0000313" key="4">
    <source>
        <dbReference type="Proteomes" id="UP001165121"/>
    </source>
</evidence>
<protein>
    <submittedName>
        <fullName evidence="3">Unnamed protein product</fullName>
    </submittedName>
</protein>
<proteinExistence type="predicted"/>
<name>A0A9W7CUE2_9STRA</name>
<evidence type="ECO:0000256" key="1">
    <source>
        <dbReference type="SAM" id="MobiDB-lite"/>
    </source>
</evidence>
<dbReference type="OrthoDB" id="115971at2759"/>
<organism evidence="3 4">
    <name type="scientific">Phytophthora fragariaefolia</name>
    <dbReference type="NCBI Taxonomy" id="1490495"/>
    <lineage>
        <taxon>Eukaryota</taxon>
        <taxon>Sar</taxon>
        <taxon>Stramenopiles</taxon>
        <taxon>Oomycota</taxon>
        <taxon>Peronosporomycetes</taxon>
        <taxon>Peronosporales</taxon>
        <taxon>Peronosporaceae</taxon>
        <taxon>Phytophthora</taxon>
    </lineage>
</organism>
<feature type="domain" description="DDE-1" evidence="2">
    <location>
        <begin position="1"/>
        <end position="81"/>
    </location>
</feature>
<comment type="caution">
    <text evidence="3">The sequence shown here is derived from an EMBL/GenBank/DDBJ whole genome shotgun (WGS) entry which is preliminary data.</text>
</comment>